<evidence type="ECO:0000313" key="2">
    <source>
        <dbReference type="Proteomes" id="UP001213039"/>
    </source>
</evidence>
<organism evidence="1 2">
    <name type="scientific">Mycoplasmopsis edwardii</name>
    <dbReference type="NCBI Taxonomy" id="53558"/>
    <lineage>
        <taxon>Bacteria</taxon>
        <taxon>Bacillati</taxon>
        <taxon>Mycoplasmatota</taxon>
        <taxon>Mycoplasmoidales</taxon>
        <taxon>Metamycoplasmataceae</taxon>
        <taxon>Mycoplasmopsis</taxon>
    </lineage>
</organism>
<accession>A0ACD4PJQ4</accession>
<keyword evidence="2" id="KW-1185">Reference proteome</keyword>
<protein>
    <submittedName>
        <fullName evidence="1">Chromate transporter</fullName>
    </submittedName>
</protein>
<dbReference type="Proteomes" id="UP001213039">
    <property type="component" value="Chromosome"/>
</dbReference>
<name>A0ACD4PJQ4_9BACT</name>
<reference evidence="1" key="1">
    <citation type="submission" date="2022-12" db="EMBL/GenBank/DDBJ databases">
        <authorList>
            <consortium name="Asia Pacific Centre for Animal Health"/>
            <person name="Klose S.M."/>
            <person name="Legione A.R."/>
            <person name="Monotti I."/>
            <person name="Bushell R."/>
            <person name="Marenda M.S."/>
            <person name="Sugiyama T."/>
            <person name="Browning G.F."/>
            <person name="Vaz P.K."/>
        </authorList>
    </citation>
    <scope>NUCLEOTIDE SEQUENCE</scope>
    <source>
        <strain evidence="1">Felid995</strain>
    </source>
</reference>
<proteinExistence type="predicted"/>
<evidence type="ECO:0000313" key="1">
    <source>
        <dbReference type="EMBL" id="WBP83951.1"/>
    </source>
</evidence>
<sequence length="194" mass="21992">MKDKNEISFWKLFWFIIKITFIGFGGGNALMPVIKKEIVDKNNWMTLEEFDEIVIVTNMLPGASVIQTISYISIKLLGKWKGIIVTLFAILPHVLFAFGLLLLFNKIPSHYIKIVSVGVLVSIIAFLIEFGVRYLKQSAKSLKAPLWIIVFIFSLSFCLFVPSPYNIPIIAILTVLAIYSICYLITKKRGKTNV</sequence>
<dbReference type="EMBL" id="CP114370">
    <property type="protein sequence ID" value="WBP83951.1"/>
    <property type="molecule type" value="Genomic_DNA"/>
</dbReference>
<gene>
    <name evidence="1" type="ORF">Me_995_000581</name>
</gene>